<dbReference type="Pfam" id="PF19259">
    <property type="entry name" value="Ty3_capsid"/>
    <property type="match status" value="1"/>
</dbReference>
<evidence type="ECO:0000313" key="3">
    <source>
        <dbReference type="EMBL" id="GFA27711.1"/>
    </source>
</evidence>
<dbReference type="Gene3D" id="4.10.60.10">
    <property type="entry name" value="Zinc finger, CCHC-type"/>
    <property type="match status" value="1"/>
</dbReference>
<feature type="region of interest" description="Disordered" evidence="1">
    <location>
        <begin position="427"/>
        <end position="457"/>
    </location>
</feature>
<feature type="domain" description="Ty3 transposon capsid-like protein" evidence="2">
    <location>
        <begin position="339"/>
        <end position="411"/>
    </location>
</feature>
<feature type="compositionally biased region" description="Acidic residues" evidence="1">
    <location>
        <begin position="9"/>
        <end position="31"/>
    </location>
</feature>
<name>A0A699JCL1_TANCI</name>
<dbReference type="EMBL" id="BKCJ010396897">
    <property type="protein sequence ID" value="GFA27711.1"/>
    <property type="molecule type" value="Genomic_DNA"/>
</dbReference>
<protein>
    <recommendedName>
        <fullName evidence="2">Ty3 transposon capsid-like protein domain-containing protein</fullName>
    </recommendedName>
</protein>
<organism evidence="3">
    <name type="scientific">Tanacetum cinerariifolium</name>
    <name type="common">Dalmatian daisy</name>
    <name type="synonym">Chrysanthemum cinerariifolium</name>
    <dbReference type="NCBI Taxonomy" id="118510"/>
    <lineage>
        <taxon>Eukaryota</taxon>
        <taxon>Viridiplantae</taxon>
        <taxon>Streptophyta</taxon>
        <taxon>Embryophyta</taxon>
        <taxon>Tracheophyta</taxon>
        <taxon>Spermatophyta</taxon>
        <taxon>Magnoliopsida</taxon>
        <taxon>eudicotyledons</taxon>
        <taxon>Gunneridae</taxon>
        <taxon>Pentapetalae</taxon>
        <taxon>asterids</taxon>
        <taxon>campanulids</taxon>
        <taxon>Asterales</taxon>
        <taxon>Asteraceae</taxon>
        <taxon>Asteroideae</taxon>
        <taxon>Anthemideae</taxon>
        <taxon>Anthemidinae</taxon>
        <taxon>Tanacetum</taxon>
    </lineage>
</organism>
<reference evidence="3" key="1">
    <citation type="journal article" date="2019" name="Sci. Rep.">
        <title>Draft genome of Tanacetum cinerariifolium, the natural source of mosquito coil.</title>
        <authorList>
            <person name="Yamashiro T."/>
            <person name="Shiraishi A."/>
            <person name="Satake H."/>
            <person name="Nakayama K."/>
        </authorList>
    </citation>
    <scope>NUCLEOTIDE SEQUENCE</scope>
</reference>
<comment type="caution">
    <text evidence="3">The sequence shown here is derived from an EMBL/GenBank/DDBJ whole genome shotgun (WGS) entry which is preliminary data.</text>
</comment>
<evidence type="ECO:0000256" key="1">
    <source>
        <dbReference type="SAM" id="MobiDB-lite"/>
    </source>
</evidence>
<feature type="compositionally biased region" description="Basic and acidic residues" evidence="1">
    <location>
        <begin position="427"/>
        <end position="446"/>
    </location>
</feature>
<feature type="region of interest" description="Disordered" evidence="1">
    <location>
        <begin position="1"/>
        <end position="31"/>
    </location>
</feature>
<proteinExistence type="predicted"/>
<dbReference type="AlphaFoldDB" id="A0A699JCL1"/>
<evidence type="ECO:0000259" key="2">
    <source>
        <dbReference type="Pfam" id="PF19259"/>
    </source>
</evidence>
<feature type="compositionally biased region" description="Acidic residues" evidence="1">
    <location>
        <begin position="66"/>
        <end position="75"/>
    </location>
</feature>
<gene>
    <name evidence="3" type="ORF">Tci_599683</name>
</gene>
<feature type="compositionally biased region" description="Low complexity" evidence="1">
    <location>
        <begin position="56"/>
        <end position="65"/>
    </location>
</feature>
<feature type="region of interest" description="Disordered" evidence="1">
    <location>
        <begin position="45"/>
        <end position="77"/>
    </location>
</feature>
<accession>A0A699JCL1</accession>
<dbReference type="InterPro" id="IPR045358">
    <property type="entry name" value="Ty3_capsid"/>
</dbReference>
<sequence>MVDILDNIELVDYDEEDPEEDPEEEPEEDVDIDLEDNVELIFPYELEGDKTPPPGDVLSDYVSSDSESEDEEADVPPEAIGGTITATFRGRDLEASRARARVMEAELGTWQTEIAHLKSKDKIREREMELLNHDLENVEHALGNVLERVSVLESRENATLKKRLAETETKLVWAYMERDTAERRIMPPKAMSEARMREVIREQVIVSMAEFVANMNSGAGGTGVGGAGAGGAGASGAGVGGAGIGGARASGGGANGARVVGARPASSEFIGCTYITFMKCVLHPFKGTESAVRLCRAMTWWNGRIASMGIYVANGTSWTEVRKWMTDELCPRSLLQRLEQELYNLKLKWIDIDGYTNQFHELALLCPRMVEPEKVKVEQYIRGLSKNIHGDVTSSRPAGIDEAVRMAYQLIGQIIQDKTDEVFEGEKWKGKGDRGRRGDNRRDYNHRQNQRRANAGAMTNVAPNDNEVCPKCKNKKHGGDCWKCGKCSKLGHKTAACWSLDKKDVTCFNCNEKGHQKRDYP</sequence>